<dbReference type="AlphaFoldDB" id="A0AAJ5VYB1"/>
<sequence>MSHGANEFEQPGANYPDSAQAAPAPTGTQDAPALDQNLPTEMERLDGVVQQVRADVGGEDVAIVEKSLRRRLADTGIVVADDEVSALARDIAG</sequence>
<proteinExistence type="predicted"/>
<evidence type="ECO:0000256" key="1">
    <source>
        <dbReference type="SAM" id="MobiDB-lite"/>
    </source>
</evidence>
<evidence type="ECO:0000313" key="2">
    <source>
        <dbReference type="EMBL" id="WEK12626.1"/>
    </source>
</evidence>
<reference evidence="2" key="1">
    <citation type="submission" date="2023-03" db="EMBL/GenBank/DDBJ databases">
        <title>Andean soil-derived lignocellulolytic bacterial consortium as a source of novel taxa and putative plastic-active enzymes.</title>
        <authorList>
            <person name="Diaz-Garcia L."/>
            <person name="Chuvochina M."/>
            <person name="Feuerriegel G."/>
            <person name="Bunk B."/>
            <person name="Sproer C."/>
            <person name="Streit W.R."/>
            <person name="Rodriguez L.M."/>
            <person name="Overmann J."/>
            <person name="Jimenez D.J."/>
        </authorList>
    </citation>
    <scope>NUCLEOTIDE SEQUENCE</scope>
    <source>
        <strain evidence="2">MAG 4610</strain>
    </source>
</reference>
<dbReference type="Proteomes" id="UP001213972">
    <property type="component" value="Chromosome"/>
</dbReference>
<feature type="region of interest" description="Disordered" evidence="1">
    <location>
        <begin position="1"/>
        <end position="42"/>
    </location>
</feature>
<accession>A0AAJ5VYB1</accession>
<name>A0AAJ5VYB1_9MICO</name>
<evidence type="ECO:0000313" key="3">
    <source>
        <dbReference type="Proteomes" id="UP001213972"/>
    </source>
</evidence>
<protein>
    <submittedName>
        <fullName evidence="2">Uncharacterized protein</fullName>
    </submittedName>
</protein>
<dbReference type="EMBL" id="CP119321">
    <property type="protein sequence ID" value="WEK12626.1"/>
    <property type="molecule type" value="Genomic_DNA"/>
</dbReference>
<gene>
    <name evidence="2" type="ORF">P0Y48_09085</name>
</gene>
<organism evidence="2 3">
    <name type="scientific">Candidatus Microbacterium phytovorans</name>
    <dbReference type="NCBI Taxonomy" id="3121374"/>
    <lineage>
        <taxon>Bacteria</taxon>
        <taxon>Bacillati</taxon>
        <taxon>Actinomycetota</taxon>
        <taxon>Actinomycetes</taxon>
        <taxon>Micrococcales</taxon>
        <taxon>Microbacteriaceae</taxon>
        <taxon>Microbacterium</taxon>
    </lineage>
</organism>